<dbReference type="Gene3D" id="1.10.1740.10">
    <property type="match status" value="1"/>
</dbReference>
<dbReference type="InterPro" id="IPR039425">
    <property type="entry name" value="RNA_pol_sigma-70-like"/>
</dbReference>
<evidence type="ECO:0000313" key="8">
    <source>
        <dbReference type="Proteomes" id="UP001208131"/>
    </source>
</evidence>
<evidence type="ECO:0000313" key="7">
    <source>
        <dbReference type="EMBL" id="MCU6707024.1"/>
    </source>
</evidence>
<evidence type="ECO:0000259" key="5">
    <source>
        <dbReference type="Pfam" id="PF04542"/>
    </source>
</evidence>
<accession>A0AAE3LIQ7</accession>
<comment type="similarity">
    <text evidence="1">Belongs to the sigma-70 factor family. ECF subfamily.</text>
</comment>
<dbReference type="InterPro" id="IPR036388">
    <property type="entry name" value="WH-like_DNA-bd_sf"/>
</dbReference>
<feature type="domain" description="RNA polymerase sigma-70 region 2" evidence="5">
    <location>
        <begin position="21"/>
        <end position="89"/>
    </location>
</feature>
<evidence type="ECO:0000256" key="4">
    <source>
        <dbReference type="ARBA" id="ARBA00023163"/>
    </source>
</evidence>
<dbReference type="PANTHER" id="PTHR43133:SF60">
    <property type="entry name" value="RNA POLYMERASE SIGMA FACTOR SIGV"/>
    <property type="match status" value="1"/>
</dbReference>
<dbReference type="EMBL" id="JAOQJZ010000024">
    <property type="protein sequence ID" value="MCU6707024.1"/>
    <property type="molecule type" value="Genomic_DNA"/>
</dbReference>
<evidence type="ECO:0000256" key="3">
    <source>
        <dbReference type="ARBA" id="ARBA00023082"/>
    </source>
</evidence>
<sequence>MLAIYLTLIDNEDDKKSFEDLYNQNRSKAYAIAFNILKNKTLAEEACSETFFSLAKSFQKIKNLESHKLDYYIVITVRNVSLNLLKKEKEHIKAMNLSEDIPELTDETLCDRNYDNIVDCIKRLSYTDQEILYLRITLGMRYSEISLALHISNAASRQRFQHANDSLAKLLEKEGIYNG</sequence>
<keyword evidence="3" id="KW-0731">Sigma factor</keyword>
<dbReference type="InterPro" id="IPR013249">
    <property type="entry name" value="RNA_pol_sigma70_r4_t2"/>
</dbReference>
<dbReference type="Pfam" id="PF04542">
    <property type="entry name" value="Sigma70_r2"/>
    <property type="match status" value="1"/>
</dbReference>
<keyword evidence="8" id="KW-1185">Reference proteome</keyword>
<dbReference type="Proteomes" id="UP001208131">
    <property type="component" value="Unassembled WGS sequence"/>
</dbReference>
<dbReference type="PANTHER" id="PTHR43133">
    <property type="entry name" value="RNA POLYMERASE ECF-TYPE SIGMA FACTO"/>
    <property type="match status" value="1"/>
</dbReference>
<keyword evidence="4" id="KW-0804">Transcription</keyword>
<gene>
    <name evidence="7" type="ORF">OCV57_14010</name>
</gene>
<reference evidence="7 8" key="1">
    <citation type="journal article" date="2021" name="ISME Commun">
        <title>Automated analysis of genomic sequences facilitates high-throughput and comprehensive description of bacteria.</title>
        <authorList>
            <person name="Hitch T.C.A."/>
        </authorList>
    </citation>
    <scope>NUCLEOTIDE SEQUENCE [LARGE SCALE GENOMIC DNA]</scope>
    <source>
        <strain evidence="7 8">Sanger_31</strain>
    </source>
</reference>
<name>A0AAE3LIQ7_9FIRM</name>
<evidence type="ECO:0000256" key="1">
    <source>
        <dbReference type="ARBA" id="ARBA00010641"/>
    </source>
</evidence>
<dbReference type="InterPro" id="IPR013325">
    <property type="entry name" value="RNA_pol_sigma_r2"/>
</dbReference>
<evidence type="ECO:0000259" key="6">
    <source>
        <dbReference type="Pfam" id="PF08281"/>
    </source>
</evidence>
<dbReference type="InterPro" id="IPR014284">
    <property type="entry name" value="RNA_pol_sigma-70_dom"/>
</dbReference>
<keyword evidence="2" id="KW-0805">Transcription regulation</keyword>
<dbReference type="SUPFAM" id="SSF88946">
    <property type="entry name" value="Sigma2 domain of RNA polymerase sigma factors"/>
    <property type="match status" value="1"/>
</dbReference>
<dbReference type="Gene3D" id="1.10.10.10">
    <property type="entry name" value="Winged helix-like DNA-binding domain superfamily/Winged helix DNA-binding domain"/>
    <property type="match status" value="1"/>
</dbReference>
<dbReference type="InterPro" id="IPR007627">
    <property type="entry name" value="RNA_pol_sigma70_r2"/>
</dbReference>
<dbReference type="GO" id="GO:0006352">
    <property type="term" value="P:DNA-templated transcription initiation"/>
    <property type="evidence" value="ECO:0007669"/>
    <property type="project" value="InterPro"/>
</dbReference>
<dbReference type="Pfam" id="PF08281">
    <property type="entry name" value="Sigma70_r4_2"/>
    <property type="match status" value="1"/>
</dbReference>
<dbReference type="GO" id="GO:0003677">
    <property type="term" value="F:DNA binding"/>
    <property type="evidence" value="ECO:0007669"/>
    <property type="project" value="InterPro"/>
</dbReference>
<dbReference type="GO" id="GO:0016987">
    <property type="term" value="F:sigma factor activity"/>
    <property type="evidence" value="ECO:0007669"/>
    <property type="project" value="UniProtKB-KW"/>
</dbReference>
<evidence type="ECO:0000256" key="2">
    <source>
        <dbReference type="ARBA" id="ARBA00023015"/>
    </source>
</evidence>
<organism evidence="7 8">
    <name type="scientific">Hominimerdicola aceti</name>
    <dbReference type="NCBI Taxonomy" id="2981726"/>
    <lineage>
        <taxon>Bacteria</taxon>
        <taxon>Bacillati</taxon>
        <taxon>Bacillota</taxon>
        <taxon>Clostridia</taxon>
        <taxon>Eubacteriales</taxon>
        <taxon>Oscillospiraceae</taxon>
        <taxon>Hominimerdicola</taxon>
    </lineage>
</organism>
<dbReference type="SUPFAM" id="SSF88659">
    <property type="entry name" value="Sigma3 and sigma4 domains of RNA polymerase sigma factors"/>
    <property type="match status" value="1"/>
</dbReference>
<protein>
    <submittedName>
        <fullName evidence="7">Sigma-70 family RNA polymerase sigma factor</fullName>
    </submittedName>
</protein>
<dbReference type="InterPro" id="IPR013324">
    <property type="entry name" value="RNA_pol_sigma_r3/r4-like"/>
</dbReference>
<feature type="domain" description="RNA polymerase sigma factor 70 region 4 type 2" evidence="6">
    <location>
        <begin position="116"/>
        <end position="163"/>
    </location>
</feature>
<comment type="caution">
    <text evidence="7">The sequence shown here is derived from an EMBL/GenBank/DDBJ whole genome shotgun (WGS) entry which is preliminary data.</text>
</comment>
<proteinExistence type="inferred from homology"/>
<dbReference type="RefSeq" id="WP_267302052.1">
    <property type="nucleotide sequence ID" value="NZ_JAOQJZ010000024.1"/>
</dbReference>
<dbReference type="NCBIfam" id="TIGR02937">
    <property type="entry name" value="sigma70-ECF"/>
    <property type="match status" value="1"/>
</dbReference>
<dbReference type="AlphaFoldDB" id="A0AAE3LIQ7"/>